<name>A0A0B1ZUB4_9SPHN</name>
<protein>
    <recommendedName>
        <fullName evidence="1">Deacetylase PdaC domain-containing protein</fullName>
    </recommendedName>
</protein>
<dbReference type="AlphaFoldDB" id="A0A0B1ZUB4"/>
<dbReference type="STRING" id="1348853.LK12_06655"/>
<dbReference type="RefSeq" id="WP_039281634.1">
    <property type="nucleotide sequence ID" value="NZ_JTDI01000002.1"/>
</dbReference>
<comment type="caution">
    <text evidence="2">The sequence shown here is derived from an EMBL/GenBank/DDBJ whole genome shotgun (WGS) entry which is preliminary data.</text>
</comment>
<sequence length="288" mass="31009">MRIGRWAAALVLVTSACQGGGDASDPRAGAEQATTMPEAAITLPEATGTDAAALPSESVSGAALPSGRSVEVSNDLYEFTFSYPDAAGAIPQLKDLLDSRLYAARDQLASSARDERKAARQEGFPYNPHSYVAKWAEVTNLPNWLSLSAEIYTYTGGAHGMSAFDSLLWDRRAETARKPRDLFASTDALRQAIREPFCDALDKEREKRRGEPVMRGSGQTFTECIDPIAQTLILGSSNGETFDRLGILVGPYEAGPYAEGTYDITLPVTGKVMAVLKPQYRTGFSVGQ</sequence>
<dbReference type="Pfam" id="PF13739">
    <property type="entry name" value="PdaC"/>
    <property type="match status" value="1"/>
</dbReference>
<evidence type="ECO:0000313" key="2">
    <source>
        <dbReference type="EMBL" id="KHK92722.1"/>
    </source>
</evidence>
<gene>
    <name evidence="2" type="ORF">LK12_06655</name>
</gene>
<dbReference type="Gene3D" id="3.30.565.40">
    <property type="entry name" value="Fervidobacterium nodosum Rt17-B1 like"/>
    <property type="match status" value="1"/>
</dbReference>
<dbReference type="PROSITE" id="PS51257">
    <property type="entry name" value="PROKAR_LIPOPROTEIN"/>
    <property type="match status" value="1"/>
</dbReference>
<feature type="domain" description="Deacetylase PdaC" evidence="1">
    <location>
        <begin position="72"/>
        <end position="162"/>
    </location>
</feature>
<dbReference type="Proteomes" id="UP000031057">
    <property type="component" value="Unassembled WGS sequence"/>
</dbReference>
<dbReference type="EMBL" id="JTDI01000002">
    <property type="protein sequence ID" value="KHK92722.1"/>
    <property type="molecule type" value="Genomic_DNA"/>
</dbReference>
<evidence type="ECO:0000313" key="3">
    <source>
        <dbReference type="Proteomes" id="UP000031057"/>
    </source>
</evidence>
<proteinExistence type="predicted"/>
<organism evidence="2 3">
    <name type="scientific">Novosphingobium malaysiense</name>
    <dbReference type="NCBI Taxonomy" id="1348853"/>
    <lineage>
        <taxon>Bacteria</taxon>
        <taxon>Pseudomonadati</taxon>
        <taxon>Pseudomonadota</taxon>
        <taxon>Alphaproteobacteria</taxon>
        <taxon>Sphingomonadales</taxon>
        <taxon>Sphingomonadaceae</taxon>
        <taxon>Novosphingobium</taxon>
    </lineage>
</organism>
<accession>A0A0B1ZUB4</accession>
<dbReference type="OrthoDB" id="4760806at2"/>
<evidence type="ECO:0000259" key="1">
    <source>
        <dbReference type="Pfam" id="PF13739"/>
    </source>
</evidence>
<dbReference type="InterPro" id="IPR025303">
    <property type="entry name" value="PdaC"/>
</dbReference>
<reference evidence="2 3" key="1">
    <citation type="submission" date="2014-10" db="EMBL/GenBank/DDBJ databases">
        <title>Genome sequence of Novosphingobium malaysiense MUSC 273(T).</title>
        <authorList>
            <person name="Lee L.-H."/>
        </authorList>
    </citation>
    <scope>NUCLEOTIDE SEQUENCE [LARGE SCALE GENOMIC DNA]</scope>
    <source>
        <strain evidence="2 3">MUSC 273</strain>
    </source>
</reference>
<keyword evidence="3" id="KW-1185">Reference proteome</keyword>